<dbReference type="PANTHER" id="PTHR43639:SF6">
    <property type="entry name" value="DIHYDROMONAPTERIN REDUCTASE"/>
    <property type="match status" value="1"/>
</dbReference>
<evidence type="ECO:0000256" key="7">
    <source>
        <dbReference type="ARBA" id="ARBA00039145"/>
    </source>
</evidence>
<sequence length="245" mass="26957">MQAVSQGTSHSNRSDTTIVITGGAQRVGLYCAERLAADGFQVLITCRHLRDEWQQQPLAPGIEPMLADFSTVEGIEQFIDELKSRAPRLRAIIHNASLWLDDSSGADALQQMFMVHMQAPYLINQQCHELFPADAPADIIHLTDDVTRKGSAKHVGYCASKAGLEALSRSFAARLAPQIKVNAIAPALIMFNPEDDADYRRRALAKSVLGMEPGPEVVYQSIRYLMDNPYITGSCLPLNGGRHLK</sequence>
<dbReference type="OrthoDB" id="9793499at2"/>
<dbReference type="PANTHER" id="PTHR43639">
    <property type="entry name" value="OXIDOREDUCTASE, SHORT-CHAIN DEHYDROGENASE/REDUCTASE FAMILY (AFU_ORTHOLOGUE AFUA_5G02870)"/>
    <property type="match status" value="1"/>
</dbReference>
<evidence type="ECO:0000256" key="8">
    <source>
        <dbReference type="ARBA" id="ARBA00039631"/>
    </source>
</evidence>
<name>A0A1S8DEU1_9GAMM</name>
<gene>
    <name evidence="12" type="ORF">BXT89_14865</name>
</gene>
<keyword evidence="4" id="KW-0560">Oxidoreductase</keyword>
<dbReference type="AlphaFoldDB" id="A0A1S8DEU1"/>
<comment type="catalytic activity">
    <reaction evidence="10">
        <text>(6S)-5,6,7,8-tetrahydrofolate + NADP(+) = 7,8-dihydrofolate + NADPH + H(+)</text>
        <dbReference type="Rhea" id="RHEA:15009"/>
        <dbReference type="ChEBI" id="CHEBI:15378"/>
        <dbReference type="ChEBI" id="CHEBI:57451"/>
        <dbReference type="ChEBI" id="CHEBI:57453"/>
        <dbReference type="ChEBI" id="CHEBI:57783"/>
        <dbReference type="ChEBI" id="CHEBI:58349"/>
        <dbReference type="EC" id="1.5.1.3"/>
    </reaction>
</comment>
<dbReference type="SUPFAM" id="SSF51735">
    <property type="entry name" value="NAD(P)-binding Rossmann-fold domains"/>
    <property type="match status" value="1"/>
</dbReference>
<accession>A0A1S8DEU1</accession>
<evidence type="ECO:0000256" key="10">
    <source>
        <dbReference type="ARBA" id="ARBA00048873"/>
    </source>
</evidence>
<evidence type="ECO:0000256" key="11">
    <source>
        <dbReference type="ARBA" id="ARBA00049376"/>
    </source>
</evidence>
<dbReference type="EC" id="1.5.1.50" evidence="7"/>
<evidence type="ECO:0000256" key="4">
    <source>
        <dbReference type="ARBA" id="ARBA00023002"/>
    </source>
</evidence>
<dbReference type="EC" id="1.5.1.3" evidence="1"/>
<keyword evidence="13" id="KW-1185">Reference proteome</keyword>
<dbReference type="RefSeq" id="WP_083728466.1">
    <property type="nucleotide sequence ID" value="NZ_FOUD01000002.1"/>
</dbReference>
<dbReference type="NCBIfam" id="NF005066">
    <property type="entry name" value="PRK06483.1"/>
    <property type="match status" value="1"/>
</dbReference>
<dbReference type="Proteomes" id="UP000242847">
    <property type="component" value="Unassembled WGS sequence"/>
</dbReference>
<evidence type="ECO:0000256" key="1">
    <source>
        <dbReference type="ARBA" id="ARBA00012856"/>
    </source>
</evidence>
<dbReference type="EMBL" id="MUBC01000037">
    <property type="protein sequence ID" value="ONM43060.1"/>
    <property type="molecule type" value="Genomic_DNA"/>
</dbReference>
<evidence type="ECO:0000313" key="13">
    <source>
        <dbReference type="Proteomes" id="UP000242847"/>
    </source>
</evidence>
<dbReference type="InterPro" id="IPR036291">
    <property type="entry name" value="NAD(P)-bd_dom_sf"/>
</dbReference>
<keyword evidence="3" id="KW-0521">NADP</keyword>
<comment type="function">
    <text evidence="5">Catalyzes the reduction of dihydromonapterin to tetrahydromonapterin. Also has lower activity with dihydrofolate.</text>
</comment>
<keyword evidence="2" id="KW-0554">One-carbon metabolism</keyword>
<evidence type="ECO:0000256" key="2">
    <source>
        <dbReference type="ARBA" id="ARBA00022563"/>
    </source>
</evidence>
<dbReference type="GO" id="GO:0004146">
    <property type="term" value="F:dihydrofolate reductase activity"/>
    <property type="evidence" value="ECO:0007669"/>
    <property type="project" value="UniProtKB-EC"/>
</dbReference>
<dbReference type="InterPro" id="IPR020904">
    <property type="entry name" value="Sc_DH/Rdtase_CS"/>
</dbReference>
<dbReference type="Pfam" id="PF13561">
    <property type="entry name" value="adh_short_C2"/>
    <property type="match status" value="1"/>
</dbReference>
<dbReference type="InterPro" id="IPR002347">
    <property type="entry name" value="SDR_fam"/>
</dbReference>
<dbReference type="PROSITE" id="PS00061">
    <property type="entry name" value="ADH_SHORT"/>
    <property type="match status" value="1"/>
</dbReference>
<comment type="similarity">
    <text evidence="6">Belongs to the short-chain dehydrogenases/reductases (SDR) family. FolM subfamily.</text>
</comment>
<dbReference type="PRINTS" id="PR00081">
    <property type="entry name" value="GDHRDH"/>
</dbReference>
<evidence type="ECO:0000256" key="9">
    <source>
        <dbReference type="ARBA" id="ARBA00042299"/>
    </source>
</evidence>
<reference evidence="12 13" key="1">
    <citation type="submission" date="2017-01" db="EMBL/GenBank/DDBJ databases">
        <title>Draft genome sequence of Pseudomonas pachastrellae type strain CCUG 46540T from a deep sea.</title>
        <authorList>
            <person name="Gomila M."/>
            <person name="Mulet M."/>
            <person name="Lalucat J."/>
            <person name="Garcia-Valdes E."/>
        </authorList>
    </citation>
    <scope>NUCLEOTIDE SEQUENCE [LARGE SCALE GENOMIC DNA]</scope>
    <source>
        <strain evidence="12 13">CCUG 46540</strain>
    </source>
</reference>
<dbReference type="Gene3D" id="3.40.50.720">
    <property type="entry name" value="NAD(P)-binding Rossmann-like Domain"/>
    <property type="match status" value="1"/>
</dbReference>
<evidence type="ECO:0000256" key="3">
    <source>
        <dbReference type="ARBA" id="ARBA00022857"/>
    </source>
</evidence>
<dbReference type="GO" id="GO:0006730">
    <property type="term" value="P:one-carbon metabolic process"/>
    <property type="evidence" value="ECO:0007669"/>
    <property type="project" value="UniProtKB-KW"/>
</dbReference>
<evidence type="ECO:0000256" key="6">
    <source>
        <dbReference type="ARBA" id="ARBA00038212"/>
    </source>
</evidence>
<evidence type="ECO:0000313" key="12">
    <source>
        <dbReference type="EMBL" id="ONM43060.1"/>
    </source>
</evidence>
<proteinExistence type="inferred from homology"/>
<comment type="catalytic activity">
    <reaction evidence="11">
        <text>7,8-dihydromonapterin + NADPH + H(+) = 5,6,7,8-tetrahydromonapterin + NADP(+)</text>
        <dbReference type="Rhea" id="RHEA:34847"/>
        <dbReference type="ChEBI" id="CHEBI:15378"/>
        <dbReference type="ChEBI" id="CHEBI:57783"/>
        <dbReference type="ChEBI" id="CHEBI:58349"/>
        <dbReference type="ChEBI" id="CHEBI:71175"/>
        <dbReference type="ChEBI" id="CHEBI:71177"/>
        <dbReference type="EC" id="1.5.1.50"/>
    </reaction>
</comment>
<comment type="caution">
    <text evidence="12">The sequence shown here is derived from an EMBL/GenBank/DDBJ whole genome shotgun (WGS) entry which is preliminary data.</text>
</comment>
<evidence type="ECO:0000256" key="5">
    <source>
        <dbReference type="ARBA" id="ARBA00037508"/>
    </source>
</evidence>
<organism evidence="12 13">
    <name type="scientific">Halopseudomonas pachastrellae</name>
    <dbReference type="NCBI Taxonomy" id="254161"/>
    <lineage>
        <taxon>Bacteria</taxon>
        <taxon>Pseudomonadati</taxon>
        <taxon>Pseudomonadota</taxon>
        <taxon>Gammaproteobacteria</taxon>
        <taxon>Pseudomonadales</taxon>
        <taxon>Pseudomonadaceae</taxon>
        <taxon>Halopseudomonas</taxon>
    </lineage>
</organism>
<protein>
    <recommendedName>
        <fullName evidence="8">Dihydromonapterin reductase</fullName>
        <ecNumber evidence="1">1.5.1.3</ecNumber>
        <ecNumber evidence="7">1.5.1.50</ecNumber>
    </recommendedName>
    <alternativeName>
        <fullName evidence="9">Dihydrofolate reductase</fullName>
    </alternativeName>
</protein>
<dbReference type="STRING" id="254161.SAMN05216256_102129"/>